<sequence length="177" mass="21109">MEQEQLTLYKLMILYLIEKVDFPLSNSQISEFILDKGYTNYFTVQRAFHELEEENMLRVKQIRNMSHYALSDEGSEAIEMFEYQIPNSIKEDIAQFLKEKEYELRKEANVTADFYPSKGDEYTVNLKIREKESPLLEINLNVVSRDQAVYICDHWEKKHSDVYSMLIEKLLFDEPNK</sequence>
<dbReference type="AlphaFoldDB" id="A0A174FVP5"/>
<dbReference type="InterPro" id="IPR036390">
    <property type="entry name" value="WH_DNA-bd_sf"/>
</dbReference>
<dbReference type="EMBL" id="CYXY01000008">
    <property type="protein sequence ID" value="CUM93992.1"/>
    <property type="molecule type" value="Genomic_DNA"/>
</dbReference>
<dbReference type="SUPFAM" id="SSF46785">
    <property type="entry name" value="Winged helix' DNA-binding domain"/>
    <property type="match status" value="1"/>
</dbReference>
<evidence type="ECO:0000313" key="1">
    <source>
        <dbReference type="EMBL" id="CUM93992.1"/>
    </source>
</evidence>
<accession>A0A174FVP5</accession>
<dbReference type="EMBL" id="JAAITB010000024">
    <property type="protein sequence ID" value="NSJ80080.1"/>
    <property type="molecule type" value="Genomic_DNA"/>
</dbReference>
<dbReference type="RefSeq" id="WP_022091447.1">
    <property type="nucleotide sequence ID" value="NZ_BAABXM010000001.1"/>
</dbReference>
<evidence type="ECO:0000313" key="3">
    <source>
        <dbReference type="Proteomes" id="UP000095553"/>
    </source>
</evidence>
<evidence type="ECO:0000313" key="2">
    <source>
        <dbReference type="EMBL" id="NSJ80080.1"/>
    </source>
</evidence>
<protein>
    <submittedName>
        <fullName evidence="2">DUF4364 family protein</fullName>
    </submittedName>
</protein>
<dbReference type="InterPro" id="IPR025374">
    <property type="entry name" value="DUF4364"/>
</dbReference>
<reference evidence="2 4" key="2">
    <citation type="journal article" date="2020" name="Cell Host Microbe">
        <title>Functional and Genomic Variation between Human-Derived Isolates of Lachnospiraceae Reveals Inter- and Intra-Species Diversity.</title>
        <authorList>
            <person name="Sorbara M.T."/>
            <person name="Littmann E.R."/>
            <person name="Fontana E."/>
            <person name="Moody T.U."/>
            <person name="Kohout C.E."/>
            <person name="Gjonbalaj M."/>
            <person name="Eaton V."/>
            <person name="Seok R."/>
            <person name="Leiner I.M."/>
            <person name="Pamer E.G."/>
        </authorList>
    </citation>
    <scope>NUCLEOTIDE SEQUENCE [LARGE SCALE GENOMIC DNA]</scope>
    <source>
        <strain evidence="2 4">MSK.14.57</strain>
    </source>
</reference>
<reference evidence="1 3" key="1">
    <citation type="submission" date="2015-09" db="EMBL/GenBank/DDBJ databases">
        <authorList>
            <consortium name="Pathogen Informatics"/>
        </authorList>
    </citation>
    <scope>NUCLEOTIDE SEQUENCE [LARGE SCALE GENOMIC DNA]</scope>
    <source>
        <strain evidence="1 3">2789STDY5834959</strain>
    </source>
</reference>
<gene>
    <name evidence="1" type="ORF">ERS852571_01491</name>
    <name evidence="2" type="ORF">G5A72_10920</name>
</gene>
<dbReference type="Proteomes" id="UP001644750">
    <property type="component" value="Unassembled WGS sequence"/>
</dbReference>
<proteinExistence type="predicted"/>
<reference evidence="2" key="3">
    <citation type="submission" date="2020-02" db="EMBL/GenBank/DDBJ databases">
        <authorList>
            <person name="Littmann E."/>
            <person name="Sorbara M."/>
        </authorList>
    </citation>
    <scope>NUCLEOTIDE SEQUENCE</scope>
    <source>
        <strain evidence="2">MSK.14.57</strain>
    </source>
</reference>
<evidence type="ECO:0000313" key="4">
    <source>
        <dbReference type="Proteomes" id="UP001644750"/>
    </source>
</evidence>
<dbReference type="Pfam" id="PF14277">
    <property type="entry name" value="DUF4364"/>
    <property type="match status" value="1"/>
</dbReference>
<name>A0A174FVP5_ANAHA</name>
<organism evidence="1 3">
    <name type="scientific">Anaerostipes hadrus</name>
    <dbReference type="NCBI Taxonomy" id="649756"/>
    <lineage>
        <taxon>Bacteria</taxon>
        <taxon>Bacillati</taxon>
        <taxon>Bacillota</taxon>
        <taxon>Clostridia</taxon>
        <taxon>Lachnospirales</taxon>
        <taxon>Lachnospiraceae</taxon>
        <taxon>Anaerostipes</taxon>
    </lineage>
</organism>
<keyword evidence="4" id="KW-1185">Reference proteome</keyword>
<dbReference type="Proteomes" id="UP000095553">
    <property type="component" value="Unassembled WGS sequence"/>
</dbReference>